<organism evidence="2 3">
    <name type="scientific">Chania multitudinisentens RB-25</name>
    <dbReference type="NCBI Taxonomy" id="1441930"/>
    <lineage>
        <taxon>Bacteria</taxon>
        <taxon>Pseudomonadati</taxon>
        <taxon>Pseudomonadota</taxon>
        <taxon>Gammaproteobacteria</taxon>
        <taxon>Enterobacterales</taxon>
        <taxon>Yersiniaceae</taxon>
        <taxon>Chania</taxon>
    </lineage>
</organism>
<dbReference type="OrthoDB" id="6455699at2"/>
<dbReference type="HOGENOM" id="CLU_171673_0_1_6"/>
<dbReference type="RefSeq" id="WP_037405816.1">
    <property type="nucleotide sequence ID" value="NZ_CP007044.2"/>
</dbReference>
<keyword evidence="1" id="KW-0472">Membrane</keyword>
<keyword evidence="1" id="KW-1133">Transmembrane helix</keyword>
<dbReference type="PATRIC" id="fig|1441930.4.peg.127"/>
<dbReference type="AlphaFoldDB" id="W0L3H6"/>
<keyword evidence="1" id="KW-0812">Transmembrane</keyword>
<sequence>MISFEVLLAVLNGLSCGMMSVRMLAYRRNGAKFNRSASLLVYLLIVASGTVAIRIAFGEYKIVDPAETLLNLVLCVAVLRARGNVAQLFYGMKSNEQL</sequence>
<reference evidence="2 3" key="1">
    <citation type="submission" date="2014-01" db="EMBL/GenBank/DDBJ databases">
        <title>Isolation of Serratia multitudinisentens RB-25 from Ex-Landfill site.</title>
        <authorList>
            <person name="Robson E.H.J."/>
        </authorList>
    </citation>
    <scope>NUCLEOTIDE SEQUENCE [LARGE SCALE GENOMIC DNA]</scope>
    <source>
        <strain evidence="2 3">RB-25</strain>
    </source>
</reference>
<dbReference type="Proteomes" id="UP000019030">
    <property type="component" value="Chromosome"/>
</dbReference>
<dbReference type="EMBL" id="CP007044">
    <property type="protein sequence ID" value="AHG18308.1"/>
    <property type="molecule type" value="Genomic_DNA"/>
</dbReference>
<reference evidence="2 3" key="2">
    <citation type="submission" date="2015-03" db="EMBL/GenBank/DDBJ databases">
        <authorList>
            <person name="Chan K.-G."/>
        </authorList>
    </citation>
    <scope>NUCLEOTIDE SEQUENCE [LARGE SCALE GENOMIC DNA]</scope>
    <source>
        <strain evidence="2 3">RB-25</strain>
    </source>
</reference>
<accession>W0L3H6</accession>
<evidence type="ECO:0000256" key="1">
    <source>
        <dbReference type="SAM" id="Phobius"/>
    </source>
</evidence>
<proteinExistence type="predicted"/>
<feature type="transmembrane region" description="Helical" evidence="1">
    <location>
        <begin position="37"/>
        <end position="57"/>
    </location>
</feature>
<name>W0L3H6_9GAMM</name>
<dbReference type="STRING" id="1441930.Z042_00600"/>
<gene>
    <name evidence="2" type="ORF">Z042_00600</name>
</gene>
<evidence type="ECO:0008006" key="4">
    <source>
        <dbReference type="Google" id="ProtNLM"/>
    </source>
</evidence>
<keyword evidence="3" id="KW-1185">Reference proteome</keyword>
<dbReference type="Pfam" id="PF05449">
    <property type="entry name" value="Phage_holin_3_7"/>
    <property type="match status" value="1"/>
</dbReference>
<protein>
    <recommendedName>
        <fullName evidence="4">Holin</fullName>
    </recommendedName>
</protein>
<feature type="transmembrane region" description="Helical" evidence="1">
    <location>
        <begin position="6"/>
        <end position="25"/>
    </location>
</feature>
<dbReference type="InterPro" id="IPR008473">
    <property type="entry name" value="Phage_holin_3_7"/>
</dbReference>
<evidence type="ECO:0000313" key="2">
    <source>
        <dbReference type="EMBL" id="AHG18308.1"/>
    </source>
</evidence>
<dbReference type="eggNOG" id="ENOG5032VTH">
    <property type="taxonomic scope" value="Bacteria"/>
</dbReference>
<evidence type="ECO:0000313" key="3">
    <source>
        <dbReference type="Proteomes" id="UP000019030"/>
    </source>
</evidence>
<dbReference type="KEGG" id="sfo:Z042_00600"/>